<keyword evidence="1" id="KW-0732">Signal</keyword>
<dbReference type="EMBL" id="CP080467">
    <property type="protein sequence ID" value="UNO48414.1"/>
    <property type="molecule type" value="Genomic_DNA"/>
</dbReference>
<name>T0BXM6_ALIAG</name>
<dbReference type="InterPro" id="IPR000914">
    <property type="entry name" value="SBP_5_dom"/>
</dbReference>
<dbReference type="PANTHER" id="PTHR30290:SF38">
    <property type="entry name" value="D,D-DIPEPTIDE-BINDING PERIPLASMIC PROTEIN DDPA-RELATED"/>
    <property type="match status" value="1"/>
</dbReference>
<dbReference type="PROSITE" id="PS51257">
    <property type="entry name" value="PROKAR_LIPOPROTEIN"/>
    <property type="match status" value="1"/>
</dbReference>
<protein>
    <submittedName>
        <fullName evidence="3">ABC transporter substrate-binding protein</fullName>
    </submittedName>
</protein>
<dbReference type="InterPro" id="IPR039424">
    <property type="entry name" value="SBP_5"/>
</dbReference>
<evidence type="ECO:0000259" key="2">
    <source>
        <dbReference type="Pfam" id="PF00496"/>
    </source>
</evidence>
<dbReference type="eggNOG" id="COG0747">
    <property type="taxonomic scope" value="Bacteria"/>
</dbReference>
<evidence type="ECO:0000256" key="1">
    <source>
        <dbReference type="ARBA" id="ARBA00022729"/>
    </source>
</evidence>
<dbReference type="SUPFAM" id="SSF53850">
    <property type="entry name" value="Periplasmic binding protein-like II"/>
    <property type="match status" value="1"/>
</dbReference>
<reference evidence="4" key="1">
    <citation type="journal article" date="2022" name="G3 (Bethesda)">
        <title>Unveiling the complete genome sequence of Alicyclobacillus acidoterrestris DSM 3922T, a taint-producing strain.</title>
        <authorList>
            <person name="Leonardo I.C."/>
            <person name="Barreto Crespo M.T."/>
            <person name="Gaspar F.B."/>
        </authorList>
    </citation>
    <scope>NUCLEOTIDE SEQUENCE [LARGE SCALE GENOMIC DNA]</scope>
    <source>
        <strain evidence="4">DSM 3922</strain>
    </source>
</reference>
<dbReference type="Gene3D" id="3.90.76.10">
    <property type="entry name" value="Dipeptide-binding Protein, Domain 1"/>
    <property type="match status" value="1"/>
</dbReference>
<proteinExistence type="predicted"/>
<dbReference type="KEGG" id="aaco:K1I37_17355"/>
<dbReference type="GO" id="GO:1904680">
    <property type="term" value="F:peptide transmembrane transporter activity"/>
    <property type="evidence" value="ECO:0007669"/>
    <property type="project" value="TreeGrafter"/>
</dbReference>
<accession>T0BXM6</accession>
<dbReference type="GO" id="GO:0015833">
    <property type="term" value="P:peptide transport"/>
    <property type="evidence" value="ECO:0007669"/>
    <property type="project" value="TreeGrafter"/>
</dbReference>
<dbReference type="AlphaFoldDB" id="T0BXM6"/>
<dbReference type="InterPro" id="IPR030678">
    <property type="entry name" value="Peptide/Ni-bd"/>
</dbReference>
<gene>
    <name evidence="3" type="ORF">K1I37_17355</name>
</gene>
<dbReference type="Gene3D" id="3.40.190.10">
    <property type="entry name" value="Periplasmic binding protein-like II"/>
    <property type="match status" value="1"/>
</dbReference>
<organism evidence="3 4">
    <name type="scientific">Alicyclobacillus acidoterrestris (strain ATCC 49025 / DSM 3922 / CIP 106132 / NCIMB 13137 / GD3B)</name>
    <dbReference type="NCBI Taxonomy" id="1356854"/>
    <lineage>
        <taxon>Bacteria</taxon>
        <taxon>Bacillati</taxon>
        <taxon>Bacillota</taxon>
        <taxon>Bacilli</taxon>
        <taxon>Bacillales</taxon>
        <taxon>Alicyclobacillaceae</taxon>
        <taxon>Alicyclobacillus</taxon>
    </lineage>
</organism>
<dbReference type="Proteomes" id="UP000829401">
    <property type="component" value="Chromosome"/>
</dbReference>
<accession>A0A9E7CQS2</accession>
<evidence type="ECO:0000313" key="4">
    <source>
        <dbReference type="Proteomes" id="UP000829401"/>
    </source>
</evidence>
<dbReference type="RefSeq" id="WP_021297053.1">
    <property type="nucleotide sequence ID" value="NZ_AURB01000141.1"/>
</dbReference>
<dbReference type="PANTHER" id="PTHR30290">
    <property type="entry name" value="PERIPLASMIC BINDING COMPONENT OF ABC TRANSPORTER"/>
    <property type="match status" value="1"/>
</dbReference>
<dbReference type="GO" id="GO:0043190">
    <property type="term" value="C:ATP-binding cassette (ABC) transporter complex"/>
    <property type="evidence" value="ECO:0007669"/>
    <property type="project" value="InterPro"/>
</dbReference>
<dbReference type="Gene3D" id="3.10.105.10">
    <property type="entry name" value="Dipeptide-binding Protein, Domain 3"/>
    <property type="match status" value="1"/>
</dbReference>
<dbReference type="GO" id="GO:0042597">
    <property type="term" value="C:periplasmic space"/>
    <property type="evidence" value="ECO:0007669"/>
    <property type="project" value="UniProtKB-ARBA"/>
</dbReference>
<feature type="domain" description="Solute-binding protein family 5" evidence="2">
    <location>
        <begin position="93"/>
        <end position="445"/>
    </location>
</feature>
<dbReference type="STRING" id="1356854.N007_09985"/>
<dbReference type="Pfam" id="PF00496">
    <property type="entry name" value="SBP_bac_5"/>
    <property type="match status" value="1"/>
</dbReference>
<sequence length="522" mass="56515">MKKAGTSLAVISTLIAMGAVVGCGSGGTNNAAGTAGSAANTTVTSTGSQTGVLNVGLQADPSTLDPALSSALVDRQVMANIYDTLFALTPDGKIVPDLVKTYEVSSDGKTYTFHLQTGVKFQDGTTFDSAAVRFNLQRDMAKTSARASELNMIQSIDTPDSNTVVLHLKTPYSPLLGVLTDRAGMMVSPAAVKKYGDDYANHPVGTGPYIFESRVKGDHITVKANPNYWKGAPKIQQVTFKAFSDPNVELTNLENGAIQLADQVPAQSLSTLQQNANFVVSNTPGLGYQGVYLNTSEAPFNNQYLREAVDAAIDRQTITNVVFKGEASPAWGPFSPKSPVYDAKQDTPPAPNGDEVKKFLKEAGDPNGFTFTLQTANSPVSAEVAQIMQSMLAKYNITMKIQQLEFGTLLSNNTNHAFQASALGWSGRVDPDQNTYQFWYTNGPQNGSNFSDPTIDKLLDEARQVGDMSKRKAIYSQFMDEMHKQDPYIFIYFQNNTYAYSKNLQGFQAYPDGVFRIADMSI</sequence>
<dbReference type="PIRSF" id="PIRSF002741">
    <property type="entry name" value="MppA"/>
    <property type="match status" value="1"/>
</dbReference>
<dbReference type="OrthoDB" id="48318at2"/>
<keyword evidence="4" id="KW-1185">Reference proteome</keyword>
<evidence type="ECO:0000313" key="3">
    <source>
        <dbReference type="EMBL" id="UNO48414.1"/>
    </source>
</evidence>